<accession>M4VBA1</accession>
<sequence>MWTIYHNPKCSKSREALALLQSHSSDVHVIEYLKDAPTVDELKDLIRHLQGPASALVRTKEDLYQELQFDLGSEEQIVTNLSQYPQLLERPIVIKSEVSPQHIARIAVVARPVELILPLLQSESSSST</sequence>
<organism evidence="3 4">
    <name type="scientific">Pseudobdellovibrio exovorus JSS</name>
    <dbReference type="NCBI Taxonomy" id="1184267"/>
    <lineage>
        <taxon>Bacteria</taxon>
        <taxon>Pseudomonadati</taxon>
        <taxon>Bdellovibrionota</taxon>
        <taxon>Bdellovibrionia</taxon>
        <taxon>Bdellovibrionales</taxon>
        <taxon>Pseudobdellovibrionaceae</taxon>
        <taxon>Pseudobdellovibrio</taxon>
    </lineage>
</organism>
<dbReference type="AlphaFoldDB" id="M4VBA1"/>
<evidence type="ECO:0000256" key="1">
    <source>
        <dbReference type="ARBA" id="ARBA00007198"/>
    </source>
</evidence>
<dbReference type="PROSITE" id="PS51353">
    <property type="entry name" value="ARSC"/>
    <property type="match status" value="1"/>
</dbReference>
<name>M4VBA1_9BACT</name>
<dbReference type="eggNOG" id="COG1393">
    <property type="taxonomic scope" value="Bacteria"/>
</dbReference>
<dbReference type="OrthoDB" id="5296790at2"/>
<dbReference type="Gene3D" id="3.40.30.10">
    <property type="entry name" value="Glutaredoxin"/>
    <property type="match status" value="1"/>
</dbReference>
<dbReference type="Proteomes" id="UP000012040">
    <property type="component" value="Chromosome"/>
</dbReference>
<dbReference type="SUPFAM" id="SSF52833">
    <property type="entry name" value="Thioredoxin-like"/>
    <property type="match status" value="1"/>
</dbReference>
<dbReference type="InterPro" id="IPR006660">
    <property type="entry name" value="Arsenate_reductase-like"/>
</dbReference>
<evidence type="ECO:0000313" key="3">
    <source>
        <dbReference type="EMBL" id="AGH96672.1"/>
    </source>
</evidence>
<dbReference type="PANTHER" id="PTHR30041:SF4">
    <property type="entry name" value="ARSENATE REDUCTASE"/>
    <property type="match status" value="1"/>
</dbReference>
<dbReference type="EMBL" id="CP003537">
    <property type="protein sequence ID" value="AGH96672.1"/>
    <property type="molecule type" value="Genomic_DNA"/>
</dbReference>
<keyword evidence="4" id="KW-1185">Reference proteome</keyword>
<gene>
    <name evidence="3" type="ORF">A11Q_2456</name>
</gene>
<evidence type="ECO:0000256" key="2">
    <source>
        <dbReference type="PROSITE-ProRule" id="PRU01282"/>
    </source>
</evidence>
<protein>
    <recommendedName>
        <fullName evidence="5">Arsenate reductase</fullName>
    </recommendedName>
</protein>
<comment type="similarity">
    <text evidence="1 2">Belongs to the ArsC family.</text>
</comment>
<dbReference type="HOGENOM" id="CLU_116644_0_1_7"/>
<dbReference type="KEGG" id="bex:A11Q_2456"/>
<evidence type="ECO:0000313" key="4">
    <source>
        <dbReference type="Proteomes" id="UP000012040"/>
    </source>
</evidence>
<dbReference type="Pfam" id="PF03960">
    <property type="entry name" value="ArsC"/>
    <property type="match status" value="1"/>
</dbReference>
<dbReference type="PATRIC" id="fig|1184267.3.peg.2487"/>
<reference evidence="3 4" key="1">
    <citation type="journal article" date="2013" name="ISME J.">
        <title>By their genes ye shall know them: genomic signatures of predatory bacteria.</title>
        <authorList>
            <person name="Pasternak Z."/>
            <person name="Pietrokovski S."/>
            <person name="Rotem O."/>
            <person name="Gophna U."/>
            <person name="Lurie-Weinberger M.N."/>
            <person name="Jurkevitch E."/>
        </authorList>
    </citation>
    <scope>NUCLEOTIDE SEQUENCE [LARGE SCALE GENOMIC DNA]</scope>
    <source>
        <strain evidence="3 4">JSS</strain>
    </source>
</reference>
<dbReference type="PANTHER" id="PTHR30041">
    <property type="entry name" value="ARSENATE REDUCTASE"/>
    <property type="match status" value="1"/>
</dbReference>
<proteinExistence type="inferred from homology"/>
<dbReference type="STRING" id="1184267.A11Q_2456"/>
<evidence type="ECO:0008006" key="5">
    <source>
        <dbReference type="Google" id="ProtNLM"/>
    </source>
</evidence>
<dbReference type="InterPro" id="IPR036249">
    <property type="entry name" value="Thioredoxin-like_sf"/>
</dbReference>
<dbReference type="RefSeq" id="WP_015471162.1">
    <property type="nucleotide sequence ID" value="NC_020813.1"/>
</dbReference>